<evidence type="ECO:0000313" key="2">
    <source>
        <dbReference type="EMBL" id="KAK6506254.1"/>
    </source>
</evidence>
<gene>
    <name evidence="2" type="ORF">TWF506_011172</name>
</gene>
<feature type="chain" id="PRO_5042865884" evidence="1">
    <location>
        <begin position="27"/>
        <end position="1477"/>
    </location>
</feature>
<keyword evidence="3" id="KW-1185">Reference proteome</keyword>
<dbReference type="Proteomes" id="UP001307849">
    <property type="component" value="Unassembled WGS sequence"/>
</dbReference>
<name>A0AAN8RVC6_9PEZI</name>
<evidence type="ECO:0000256" key="1">
    <source>
        <dbReference type="SAM" id="SignalP"/>
    </source>
</evidence>
<keyword evidence="1" id="KW-0732">Signal</keyword>
<dbReference type="EMBL" id="JAVHJM010000009">
    <property type="protein sequence ID" value="KAK6506254.1"/>
    <property type="molecule type" value="Genomic_DNA"/>
</dbReference>
<accession>A0AAN8RVC6</accession>
<organism evidence="2 3">
    <name type="scientific">Arthrobotrys conoides</name>
    <dbReference type="NCBI Taxonomy" id="74498"/>
    <lineage>
        <taxon>Eukaryota</taxon>
        <taxon>Fungi</taxon>
        <taxon>Dikarya</taxon>
        <taxon>Ascomycota</taxon>
        <taxon>Pezizomycotina</taxon>
        <taxon>Orbiliomycetes</taxon>
        <taxon>Orbiliales</taxon>
        <taxon>Orbiliaceae</taxon>
        <taxon>Arthrobotrys</taxon>
    </lineage>
</organism>
<feature type="signal peptide" evidence="1">
    <location>
        <begin position="1"/>
        <end position="26"/>
    </location>
</feature>
<protein>
    <submittedName>
        <fullName evidence="2">Uncharacterized protein</fullName>
    </submittedName>
</protein>
<reference evidence="2 3" key="1">
    <citation type="submission" date="2019-10" db="EMBL/GenBank/DDBJ databases">
        <authorList>
            <person name="Palmer J.M."/>
        </authorList>
    </citation>
    <scope>NUCLEOTIDE SEQUENCE [LARGE SCALE GENOMIC DNA]</scope>
    <source>
        <strain evidence="2 3">TWF506</strain>
    </source>
</reference>
<comment type="caution">
    <text evidence="2">The sequence shown here is derived from an EMBL/GenBank/DDBJ whole genome shotgun (WGS) entry which is preliminary data.</text>
</comment>
<sequence length="1477" mass="168600">MVSRATGLFLMYLSLCLHIFHSYSIALRPQTLAEGQTISPSVNDSSNASPVDDRNIHEIANNTSYSAPRSLYKRVTGKRKRPLDPGHEILEQEVARRRKQFQKWFRESIARGITEMFREYSVLTLLEIQGLHLQLLTWVDFYRPNEVKYFPTQYIQVVEKLRGQDAFRQEYYPAYAYYVIQDGNVADGAKVALKTFLSEKKNHFLIVWEGYYGNLAQESASDNRLQARIPDVLYFSIGSFDPNLISIKYISITDIYDEEALEVGRELISRLRSSKEGAGYVSLQYKEVKSLHNEDPRKATWLALSGLPQVIFVSKMLKTYSGWFPKASFSAIHIWYDGAHDNGNSVQPSLAIFLELNERNRPKEEIVNTAFQDSVKRGLQNINEASKVEKDIERIMQEPDKAIPPLPKDVEMDLSWSGGQEYPFTAWLKALENPWRSAEVFLRSGKSYKKVHLKERLRYDRARIVFWSTVSAEDKHLAYWWMPEAIEKTNLVDWIYQCWVAGSHYHPEPELYPDNFYNMPSTPSTNLKYITIWDIHNPETIKILREAYETVYPDPEELLTQGLYLERKKSEDNPSQSWPAILGTKEIGEINELCVKYPKGMRGAQIANVDIVFQAVNSVEHPLRVSVIIGLHTEEHLIDQAGEPNALATISEDAAILRLDVLNTKRLRIQVIHSGIAYHRSRSVLEARTSYKSSQNPSYIQVQSDELTGPGTAYSYDFDISSQEKHISLNAIEDNPNAAYLPIGRPLLSKNQYLEQHLGDIIFSTWFAQEGWSKIKDVTFAKTSDSIRNFAAILLGGNTKDLTLSIPNDGGNDFKDILNFFLDKTLEGKSIEYLQKHRTEFLVYPEIQSLELASYELRGKAELLMFVRFGVQLQSDKNEPIDQVMERLLYEGIKTGRENELLTQQATANSQFGHFLLNSGDIYKHGDTNDIALLSRFNFRKRGGIDSPLNLPTRIASKLQHSGGAKLNAYTISKFKYLSASVENKANSLVYHISVSEALGNIVIMDLPEETQLPEQLSADLTDVIYATWTKFSRENFIFHKIEDMNLLNRIGIRAVTFLELSPETKRIIAEIRTHFAEEIDQKGFIEFRDEMNPKELSIFDKHTKSQVLTSFIASRSRIWLTLLGTPEVSAIGRIYPKYQNQLNKIQHIPRSIHGISIVWILVKGEEKNEELPVLLVNLHSGVADANTPSNPDQKAILNSQMKNFYLGGDVANFCERFCGLGNPLPDSGTSLDRNIFHSKEVTINKGYRFGLNKYKSGALRFPWTNGLDETIWKHVKKLESCRDYSVVVFNDPRDAPYWLEVSQRCHHMALSKIPDPITDITPDSEAVRRRTLAAAFLEGWNYRPIQPSSGSASLPFAFAPLEYISIEKLSGETLRILTYMGELWSPKKVDLRYSTLPIIDFSYVRLFRSSLFYGKTQGIHAWNLLLGSVEIGAIADMIRLYPTTMRGHRIESIVIWPIQGGARALVRIGRPDVQTS</sequence>
<proteinExistence type="predicted"/>
<evidence type="ECO:0000313" key="3">
    <source>
        <dbReference type="Proteomes" id="UP001307849"/>
    </source>
</evidence>